<keyword evidence="7" id="KW-0067">ATP-binding</keyword>
<feature type="transmembrane region" description="Helical" evidence="13">
    <location>
        <begin position="522"/>
        <end position="541"/>
    </location>
</feature>
<dbReference type="EC" id="4.6.1.1" evidence="3"/>
<feature type="transmembrane region" description="Helical" evidence="13">
    <location>
        <begin position="409"/>
        <end position="429"/>
    </location>
</feature>
<keyword evidence="11" id="KW-0456">Lyase</keyword>
<evidence type="ECO:0000256" key="7">
    <source>
        <dbReference type="ARBA" id="ARBA00022840"/>
    </source>
</evidence>
<feature type="compositionally biased region" description="Low complexity" evidence="12">
    <location>
        <begin position="239"/>
        <end position="275"/>
    </location>
</feature>
<comment type="caution">
    <text evidence="15">The sequence shown here is derived from an EMBL/GenBank/DDBJ whole genome shotgun (WGS) entry which is preliminary data.</text>
</comment>
<feature type="domain" description="Guanylate cyclase" evidence="14">
    <location>
        <begin position="11"/>
        <end position="148"/>
    </location>
</feature>
<evidence type="ECO:0000256" key="9">
    <source>
        <dbReference type="ARBA" id="ARBA00022989"/>
    </source>
</evidence>
<comment type="subcellular location">
    <subcellularLocation>
        <location evidence="2">Membrane</location>
        <topology evidence="2">Multi-pass membrane protein</topology>
    </subcellularLocation>
</comment>
<keyword evidence="6" id="KW-0547">Nucleotide-binding</keyword>
<evidence type="ECO:0000256" key="8">
    <source>
        <dbReference type="ARBA" id="ARBA00022842"/>
    </source>
</evidence>
<evidence type="ECO:0000256" key="5">
    <source>
        <dbReference type="ARBA" id="ARBA00022723"/>
    </source>
</evidence>
<keyword evidence="5" id="KW-0479">Metal-binding</keyword>
<keyword evidence="4 13" id="KW-0812">Transmembrane</keyword>
<evidence type="ECO:0000313" key="16">
    <source>
        <dbReference type="Proteomes" id="UP000239649"/>
    </source>
</evidence>
<feature type="region of interest" description="Disordered" evidence="12">
    <location>
        <begin position="224"/>
        <end position="321"/>
    </location>
</feature>
<evidence type="ECO:0000313" key="15">
    <source>
        <dbReference type="EMBL" id="PSC74422.1"/>
    </source>
</evidence>
<dbReference type="GO" id="GO:0035556">
    <property type="term" value="P:intracellular signal transduction"/>
    <property type="evidence" value="ECO:0007669"/>
    <property type="project" value="InterPro"/>
</dbReference>
<dbReference type="SUPFAM" id="SSF55073">
    <property type="entry name" value="Nucleotide cyclase"/>
    <property type="match status" value="1"/>
</dbReference>
<dbReference type="OrthoDB" id="514109at2759"/>
<evidence type="ECO:0000256" key="1">
    <source>
        <dbReference type="ARBA" id="ARBA00001593"/>
    </source>
</evidence>
<name>A0A2P6VJZ9_9CHLO</name>
<dbReference type="GO" id="GO:0046872">
    <property type="term" value="F:metal ion binding"/>
    <property type="evidence" value="ECO:0007669"/>
    <property type="project" value="UniProtKB-KW"/>
</dbReference>
<dbReference type="Gene3D" id="3.30.70.1230">
    <property type="entry name" value="Nucleotide cyclase"/>
    <property type="match status" value="1"/>
</dbReference>
<dbReference type="PANTHER" id="PTHR45627">
    <property type="entry name" value="ADENYLATE CYCLASE TYPE 1"/>
    <property type="match status" value="1"/>
</dbReference>
<dbReference type="AlphaFoldDB" id="A0A2P6VJZ9"/>
<dbReference type="GO" id="GO:0009190">
    <property type="term" value="P:cyclic nucleotide biosynthetic process"/>
    <property type="evidence" value="ECO:0007669"/>
    <property type="project" value="InterPro"/>
</dbReference>
<evidence type="ECO:0000256" key="13">
    <source>
        <dbReference type="SAM" id="Phobius"/>
    </source>
</evidence>
<gene>
    <name evidence="15" type="ORF">C2E20_2198</name>
</gene>
<dbReference type="PROSITE" id="PS50125">
    <property type="entry name" value="GUANYLATE_CYCLASE_2"/>
    <property type="match status" value="1"/>
</dbReference>
<accession>A0A2P6VJZ9</accession>
<comment type="catalytic activity">
    <reaction evidence="1">
        <text>ATP = 3',5'-cyclic AMP + diphosphate</text>
        <dbReference type="Rhea" id="RHEA:15389"/>
        <dbReference type="ChEBI" id="CHEBI:30616"/>
        <dbReference type="ChEBI" id="CHEBI:33019"/>
        <dbReference type="ChEBI" id="CHEBI:58165"/>
        <dbReference type="EC" id="4.6.1.1"/>
    </reaction>
</comment>
<evidence type="ECO:0000256" key="3">
    <source>
        <dbReference type="ARBA" id="ARBA00012201"/>
    </source>
</evidence>
<evidence type="ECO:0000256" key="4">
    <source>
        <dbReference type="ARBA" id="ARBA00022692"/>
    </source>
</evidence>
<dbReference type="Proteomes" id="UP000239649">
    <property type="component" value="Unassembled WGS sequence"/>
</dbReference>
<keyword evidence="8" id="KW-0460">Magnesium</keyword>
<dbReference type="EMBL" id="LHPF02000004">
    <property type="protein sequence ID" value="PSC74422.1"/>
    <property type="molecule type" value="Genomic_DNA"/>
</dbReference>
<organism evidence="15 16">
    <name type="scientific">Micractinium conductrix</name>
    <dbReference type="NCBI Taxonomy" id="554055"/>
    <lineage>
        <taxon>Eukaryota</taxon>
        <taxon>Viridiplantae</taxon>
        <taxon>Chlorophyta</taxon>
        <taxon>core chlorophytes</taxon>
        <taxon>Trebouxiophyceae</taxon>
        <taxon>Chlorellales</taxon>
        <taxon>Chlorellaceae</taxon>
        <taxon>Chlorella clade</taxon>
        <taxon>Micractinium</taxon>
    </lineage>
</organism>
<dbReference type="GO" id="GO:0005524">
    <property type="term" value="F:ATP binding"/>
    <property type="evidence" value="ECO:0007669"/>
    <property type="project" value="UniProtKB-KW"/>
</dbReference>
<dbReference type="InterPro" id="IPR001054">
    <property type="entry name" value="A/G_cyclase"/>
</dbReference>
<keyword evidence="10 13" id="KW-0472">Membrane</keyword>
<feature type="transmembrane region" description="Helical" evidence="13">
    <location>
        <begin position="384"/>
        <end position="403"/>
    </location>
</feature>
<evidence type="ECO:0000256" key="2">
    <source>
        <dbReference type="ARBA" id="ARBA00004141"/>
    </source>
</evidence>
<feature type="transmembrane region" description="Helical" evidence="13">
    <location>
        <begin position="490"/>
        <end position="510"/>
    </location>
</feature>
<keyword evidence="9 13" id="KW-1133">Transmembrane helix</keyword>
<feature type="transmembrane region" description="Helical" evidence="13">
    <location>
        <begin position="466"/>
        <end position="483"/>
    </location>
</feature>
<dbReference type="GO" id="GO:0004016">
    <property type="term" value="F:adenylate cyclase activity"/>
    <property type="evidence" value="ECO:0007669"/>
    <property type="project" value="UniProtKB-EC"/>
</dbReference>
<keyword evidence="16" id="KW-1185">Reference proteome</keyword>
<sequence>MASPPQQRVRKPMYQDTHGSCSVLVAKMRNEACLLSLPEEDQFRWLHRFYLVLDRIAEQHRVYKLYGGAHGFMMSTGVAEPDENHAATLLRFSLHLLQSVQSIRLPGMEPLDLVMVLNSGPTCSGLLGTTSLTYQIVGKMVTVARELHDTQCDLPFMLCSGMHAALKPSIAVELCSAGEVELLCAPGQRERVYTLARYAGLPLSHPVHEAHVVAKVKQVQAQRAATHAATGQQQREEAAAGGSTAAAPPASPSAAAAPVPEPATASARCATAEAPQLLGPAFPSKPSGPPGDKGGREPGSGDAPQPQPVFKQPKLGASMGGSRHAALAPFRAATLHKGCNHSLPRNTGSAQPRLESDLLMRFANPALEASYARWSSEKLQGAELSWLCLGLFTALLYTCAALARSYSPNLLLVVYFQALPVLGVVLWRWRHETYLTYREGLWMAHRLLVLFATSLPGTFLFAHPTFMPAFAFGLCTLALEVVFRRVRLHLQLLSSLLTYVLGLTLMHLHPETSHARALVTPSYLSMHLLFTSLVPAIWTAYYDLTDRMTFQAQLQGELEELAAEGKAGGTAAAAVQ</sequence>
<evidence type="ECO:0000256" key="11">
    <source>
        <dbReference type="ARBA" id="ARBA00023239"/>
    </source>
</evidence>
<evidence type="ECO:0000256" key="12">
    <source>
        <dbReference type="SAM" id="MobiDB-lite"/>
    </source>
</evidence>
<evidence type="ECO:0000256" key="6">
    <source>
        <dbReference type="ARBA" id="ARBA00022741"/>
    </source>
</evidence>
<proteinExistence type="predicted"/>
<protein>
    <recommendedName>
        <fullName evidence="3">adenylate cyclase</fullName>
        <ecNumber evidence="3">4.6.1.1</ecNumber>
    </recommendedName>
</protein>
<reference evidence="15 16" key="1">
    <citation type="journal article" date="2018" name="Plant J.">
        <title>Genome sequences of Chlorella sorokiniana UTEX 1602 and Micractinium conductrix SAG 241.80: implications to maltose excretion by a green alga.</title>
        <authorList>
            <person name="Arriola M.B."/>
            <person name="Velmurugan N."/>
            <person name="Zhang Y."/>
            <person name="Plunkett M.H."/>
            <person name="Hondzo H."/>
            <person name="Barney B.M."/>
        </authorList>
    </citation>
    <scope>NUCLEOTIDE SEQUENCE [LARGE SCALE GENOMIC DNA]</scope>
    <source>
        <strain evidence="15 16">SAG 241.80</strain>
    </source>
</reference>
<dbReference type="Pfam" id="PF00211">
    <property type="entry name" value="Guanylate_cyc"/>
    <property type="match status" value="1"/>
</dbReference>
<dbReference type="STRING" id="554055.A0A2P6VJZ9"/>
<dbReference type="InterPro" id="IPR029787">
    <property type="entry name" value="Nucleotide_cyclase"/>
</dbReference>
<dbReference type="GO" id="GO:0016020">
    <property type="term" value="C:membrane"/>
    <property type="evidence" value="ECO:0007669"/>
    <property type="project" value="UniProtKB-SubCell"/>
</dbReference>
<evidence type="ECO:0000256" key="10">
    <source>
        <dbReference type="ARBA" id="ARBA00023136"/>
    </source>
</evidence>
<evidence type="ECO:0000259" key="14">
    <source>
        <dbReference type="PROSITE" id="PS50125"/>
    </source>
</evidence>